<dbReference type="AlphaFoldDB" id="A0A4P2VAP3"/>
<evidence type="ECO:0000256" key="1">
    <source>
        <dbReference type="ARBA" id="ARBA00022679"/>
    </source>
</evidence>
<protein>
    <submittedName>
        <fullName evidence="3">N5-methyltetrahydromethanopterin:coenzyme M methyltransferase subunit A</fullName>
        <ecNumber evidence="3">2.1.1.86</ecNumber>
    </submittedName>
</protein>
<dbReference type="InterPro" id="IPR030688">
    <property type="entry name" value="MeTrfase_MtrA/MtxA"/>
</dbReference>
<feature type="domain" description="DUF4346" evidence="2">
    <location>
        <begin position="173"/>
        <end position="252"/>
    </location>
</feature>
<sequence>MEPGDYVIGDPSSSIAISTLSDEEFLKQLASRLARNKYAILGVTRTRNIGVEKLVRNIAANPHITRLILAGRDSSTSPVAPVIMELSRHGISGDGSVRVQGREVRLRNLSADDVDEFRSRVRIIDMSGVRDAEVLLNLVEGLEQPPHQPTAGHRYAGTDYARITAQDDDQVVLDDRGFFIIYIDRGNGRIICEHYDTSGRKTAEISGSTARAIYKTVVRMGLLSRLDHAAYLGRELARAECALAEGSEYVQDRA</sequence>
<organism evidence="3 4">
    <name type="scientific">Conexivisphaera calida</name>
    <dbReference type="NCBI Taxonomy" id="1874277"/>
    <lineage>
        <taxon>Archaea</taxon>
        <taxon>Nitrososphaerota</taxon>
        <taxon>Conexivisphaeria</taxon>
        <taxon>Conexivisphaerales</taxon>
        <taxon>Conexivisphaeraceae</taxon>
        <taxon>Conexivisphaera</taxon>
    </lineage>
</organism>
<keyword evidence="4" id="KW-1185">Reference proteome</keyword>
<keyword evidence="1 3" id="KW-0808">Transferase</keyword>
<evidence type="ECO:0000259" key="2">
    <source>
        <dbReference type="Pfam" id="PF14251"/>
    </source>
</evidence>
<evidence type="ECO:0000313" key="4">
    <source>
        <dbReference type="Proteomes" id="UP000509448"/>
    </source>
</evidence>
<dbReference type="InterPro" id="IPR025595">
    <property type="entry name" value="PterinBD-DUF4346"/>
</dbReference>
<dbReference type="Pfam" id="PF14251">
    <property type="entry name" value="PterinBD-DUF4346"/>
    <property type="match status" value="1"/>
</dbReference>
<dbReference type="GO" id="GO:0032259">
    <property type="term" value="P:methylation"/>
    <property type="evidence" value="ECO:0007669"/>
    <property type="project" value="UniProtKB-KW"/>
</dbReference>
<gene>
    <name evidence="3" type="ORF">NAS2_0151</name>
</gene>
<accession>A0A4P2VAP3</accession>
<dbReference type="EC" id="2.1.1.86" evidence="3"/>
<evidence type="ECO:0000313" key="3">
    <source>
        <dbReference type="EMBL" id="BBE41554.1"/>
    </source>
</evidence>
<dbReference type="KEGG" id="ccai:NAS2_0151"/>
<dbReference type="Pfam" id="PF04208">
    <property type="entry name" value="MtrA"/>
    <property type="match status" value="1"/>
</dbReference>
<reference evidence="3 4" key="1">
    <citation type="journal article" date="2019" name="ISME J.">
        <title>Isolation and characterization of a thermophilic sulfur- and iron-reducing thaumarchaeote from a terrestrial acidic hot spring.</title>
        <authorList>
            <person name="Kato S."/>
            <person name="Itoh T."/>
            <person name="Yuki M."/>
            <person name="Nagamori M."/>
            <person name="Ohnishi M."/>
            <person name="Uematsu K."/>
            <person name="Suzuki K."/>
            <person name="Takashina T."/>
            <person name="Ohkuma M."/>
        </authorList>
    </citation>
    <scope>NUCLEOTIDE SEQUENCE [LARGE SCALE GENOMIC DNA]</scope>
    <source>
        <strain evidence="3 4">NAS-02</strain>
    </source>
</reference>
<dbReference type="EMBL" id="AP018732">
    <property type="protein sequence ID" value="BBE41554.1"/>
    <property type="molecule type" value="Genomic_DNA"/>
</dbReference>
<keyword evidence="3" id="KW-0489">Methyltransferase</keyword>
<dbReference type="GO" id="GO:0008168">
    <property type="term" value="F:methyltransferase activity"/>
    <property type="evidence" value="ECO:0007669"/>
    <property type="project" value="UniProtKB-KW"/>
</dbReference>
<dbReference type="Proteomes" id="UP000509448">
    <property type="component" value="Chromosome"/>
</dbReference>
<proteinExistence type="predicted"/>
<name>A0A4P2VAP3_9ARCH</name>